<dbReference type="Pfam" id="PF00440">
    <property type="entry name" value="TetR_N"/>
    <property type="match status" value="1"/>
</dbReference>
<dbReference type="PANTHER" id="PTHR30055:SF160">
    <property type="entry name" value="TRANSCRIPTIONAL REGULATORY PROTEIN (PROBABLY ASNC-FAMILY)-RELATED"/>
    <property type="match status" value="1"/>
</dbReference>
<dbReference type="PROSITE" id="PS50977">
    <property type="entry name" value="HTH_TETR_2"/>
    <property type="match status" value="1"/>
</dbReference>
<keyword evidence="1 2" id="KW-0238">DNA-binding</keyword>
<keyword evidence="5" id="KW-1185">Reference proteome</keyword>
<proteinExistence type="predicted"/>
<protein>
    <submittedName>
        <fullName evidence="4">TetR/AcrR family transcriptional regulator</fullName>
    </submittedName>
</protein>
<sequence length="231" mass="25380">MTEVRQAGPERTPDGRRLRWAEHRVQRRAAFVAAGAVAVDEHGPDASAEQIAAAAGVSRTVLYRYFRDREDLRQAIADHVVNAIVDSVVPHLALGRDSTPRQIIGSAVGVIVGWFDEHPNLYFFLRARRTGLDAVENTLADRVSDLLRVVLLLLGLDEARAEPNAFAIVGMVESIGAWWLARRTLSREQVTEVVCDGIWHLLDGTARASGVALRYDEPLPWNQLESSGAGA</sequence>
<dbReference type="Pfam" id="PF19344">
    <property type="entry name" value="TetR_C_32"/>
    <property type="match status" value="1"/>
</dbReference>
<dbReference type="Proteomes" id="UP001164693">
    <property type="component" value="Chromosome"/>
</dbReference>
<dbReference type="RefSeq" id="WP_269445449.1">
    <property type="nucleotide sequence ID" value="NZ_CP097463.1"/>
</dbReference>
<dbReference type="InterPro" id="IPR009057">
    <property type="entry name" value="Homeodomain-like_sf"/>
</dbReference>
<evidence type="ECO:0000313" key="4">
    <source>
        <dbReference type="EMBL" id="WAX58908.1"/>
    </source>
</evidence>
<name>A0ABY7K326_9ACTN</name>
<dbReference type="SUPFAM" id="SSF46689">
    <property type="entry name" value="Homeodomain-like"/>
    <property type="match status" value="1"/>
</dbReference>
<accession>A0ABY7K326</accession>
<evidence type="ECO:0000256" key="2">
    <source>
        <dbReference type="PROSITE-ProRule" id="PRU00335"/>
    </source>
</evidence>
<reference evidence="4" key="1">
    <citation type="submission" date="2022-05" db="EMBL/GenBank/DDBJ databases">
        <title>Jatrophihabitans sp. SB3-54 whole genome sequence.</title>
        <authorList>
            <person name="Suh M.K."/>
            <person name="Eom M.K."/>
            <person name="Kim J.S."/>
            <person name="Kim H.S."/>
            <person name="Do H.E."/>
            <person name="Shin Y.K."/>
            <person name="Lee J.-S."/>
        </authorList>
    </citation>
    <scope>NUCLEOTIDE SEQUENCE</scope>
    <source>
        <strain evidence="4">SB3-54</strain>
    </source>
</reference>
<evidence type="ECO:0000259" key="3">
    <source>
        <dbReference type="PROSITE" id="PS50977"/>
    </source>
</evidence>
<evidence type="ECO:0000256" key="1">
    <source>
        <dbReference type="ARBA" id="ARBA00023125"/>
    </source>
</evidence>
<dbReference type="Gene3D" id="1.10.357.10">
    <property type="entry name" value="Tetracycline Repressor, domain 2"/>
    <property type="match status" value="1"/>
</dbReference>
<dbReference type="InterPro" id="IPR050109">
    <property type="entry name" value="HTH-type_TetR-like_transc_reg"/>
</dbReference>
<feature type="domain" description="HTH tetR-type" evidence="3">
    <location>
        <begin position="25"/>
        <end position="84"/>
    </location>
</feature>
<organism evidence="4 5">
    <name type="scientific">Jatrophihabitans cynanchi</name>
    <dbReference type="NCBI Taxonomy" id="2944128"/>
    <lineage>
        <taxon>Bacteria</taxon>
        <taxon>Bacillati</taxon>
        <taxon>Actinomycetota</taxon>
        <taxon>Actinomycetes</taxon>
        <taxon>Jatrophihabitantales</taxon>
        <taxon>Jatrophihabitantaceae</taxon>
        <taxon>Jatrophihabitans</taxon>
    </lineage>
</organism>
<dbReference type="InterPro" id="IPR045823">
    <property type="entry name" value="TetR_C_32"/>
</dbReference>
<feature type="DNA-binding region" description="H-T-H motif" evidence="2">
    <location>
        <begin position="47"/>
        <end position="66"/>
    </location>
</feature>
<dbReference type="PANTHER" id="PTHR30055">
    <property type="entry name" value="HTH-TYPE TRANSCRIPTIONAL REGULATOR RUTR"/>
    <property type="match status" value="1"/>
</dbReference>
<gene>
    <name evidence="4" type="ORF">M6B22_09130</name>
</gene>
<dbReference type="InterPro" id="IPR036271">
    <property type="entry name" value="Tet_transcr_reg_TetR-rel_C_sf"/>
</dbReference>
<dbReference type="InterPro" id="IPR001647">
    <property type="entry name" value="HTH_TetR"/>
</dbReference>
<dbReference type="SUPFAM" id="SSF48498">
    <property type="entry name" value="Tetracyclin repressor-like, C-terminal domain"/>
    <property type="match status" value="1"/>
</dbReference>
<evidence type="ECO:0000313" key="5">
    <source>
        <dbReference type="Proteomes" id="UP001164693"/>
    </source>
</evidence>
<dbReference type="EMBL" id="CP097463">
    <property type="protein sequence ID" value="WAX58908.1"/>
    <property type="molecule type" value="Genomic_DNA"/>
</dbReference>